<accession>A0ABW4W8S9</accession>
<protein>
    <submittedName>
        <fullName evidence="2">GTPase-associated system all-helical protein GASH</fullName>
    </submittedName>
</protein>
<keyword evidence="3" id="KW-1185">Reference proteome</keyword>
<comment type="caution">
    <text evidence="2">The sequence shown here is derived from an EMBL/GenBank/DDBJ whole genome shotgun (WGS) entry which is preliminary data.</text>
</comment>
<feature type="domain" description="GTPase-associated system helical" evidence="1">
    <location>
        <begin position="1"/>
        <end position="155"/>
    </location>
</feature>
<proteinExistence type="predicted"/>
<dbReference type="Proteomes" id="UP001597349">
    <property type="component" value="Unassembled WGS sequence"/>
</dbReference>
<name>A0ABW4W8S9_9HYPH</name>
<evidence type="ECO:0000313" key="3">
    <source>
        <dbReference type="Proteomes" id="UP001597349"/>
    </source>
</evidence>
<dbReference type="InterPro" id="IPR045523">
    <property type="entry name" value="GASH"/>
</dbReference>
<feature type="domain" description="GTPase-associated system helical" evidence="1">
    <location>
        <begin position="172"/>
        <end position="343"/>
    </location>
</feature>
<evidence type="ECO:0000259" key="1">
    <source>
        <dbReference type="Pfam" id="PF19994"/>
    </source>
</evidence>
<evidence type="ECO:0000313" key="2">
    <source>
        <dbReference type="EMBL" id="MFD2052027.1"/>
    </source>
</evidence>
<dbReference type="RefSeq" id="WP_379016830.1">
    <property type="nucleotide sequence ID" value="NZ_JBHUGY010000003.1"/>
</dbReference>
<dbReference type="Pfam" id="PF19994">
    <property type="entry name" value="GASH"/>
    <property type="match status" value="2"/>
</dbReference>
<dbReference type="EMBL" id="JBHUGY010000003">
    <property type="protein sequence ID" value="MFD2052027.1"/>
    <property type="molecule type" value="Genomic_DNA"/>
</dbReference>
<organism evidence="2 3">
    <name type="scientific">Mesorhizobium calcicola</name>
    <dbReference type="NCBI Taxonomy" id="1300310"/>
    <lineage>
        <taxon>Bacteria</taxon>
        <taxon>Pseudomonadati</taxon>
        <taxon>Pseudomonadota</taxon>
        <taxon>Alphaproteobacteria</taxon>
        <taxon>Hyphomicrobiales</taxon>
        <taxon>Phyllobacteriaceae</taxon>
        <taxon>Mesorhizobium</taxon>
    </lineage>
</organism>
<reference evidence="3" key="1">
    <citation type="journal article" date="2019" name="Int. J. Syst. Evol. Microbiol.">
        <title>The Global Catalogue of Microorganisms (GCM) 10K type strain sequencing project: providing services to taxonomists for standard genome sequencing and annotation.</title>
        <authorList>
            <consortium name="The Broad Institute Genomics Platform"/>
            <consortium name="The Broad Institute Genome Sequencing Center for Infectious Disease"/>
            <person name="Wu L."/>
            <person name="Ma J."/>
        </authorList>
    </citation>
    <scope>NUCLEOTIDE SEQUENCE [LARGE SCALE GENOMIC DNA]</scope>
    <source>
        <strain evidence="3">CGMCC 1.16226</strain>
    </source>
</reference>
<sequence length="354" mass="37533">MSHIATHIRIFAADPSDELVEKRTAAIGEIAGLFKARRNINELLQTANDLAVAVQQGGQLPAALTATIEGAIRKTSSAFVADGHGLEMLACGMSGALQSVSGSSALHNGALSTPDVLSFGLWSALSFQKPQTDPKVELLRSELLQAAQAHCVAVARDSRQRIKVLNPEFKDAAKKKEGDPETSLDALVVNDGLKPFKDAIADLRSNAAIDREEIDLLWWVLSGWSSLLGRRFSDGSNGAAVAVASGLEAGRMIRRAPAESHRHLVLRNVQDGKDLSLQELLAAIGKDRAALAPAEAQSYISQCPAVFPLSTALQTGAATDALAKIKRPLGDWASRALLESSLAHFCSNHNGVSV</sequence>
<gene>
    <name evidence="2" type="ORF">ACFSQT_02370</name>
</gene>